<accession>A0ABT7CKU0</accession>
<evidence type="ECO:0000313" key="2">
    <source>
        <dbReference type="Proteomes" id="UP001228581"/>
    </source>
</evidence>
<dbReference type="RefSeq" id="WP_313997060.1">
    <property type="nucleotide sequence ID" value="NZ_JASJOT010000008.1"/>
</dbReference>
<dbReference type="Proteomes" id="UP001228581">
    <property type="component" value="Unassembled WGS sequence"/>
</dbReference>
<organism evidence="1 2">
    <name type="scientific">Xanthocytophaga flava</name>
    <dbReference type="NCBI Taxonomy" id="3048013"/>
    <lineage>
        <taxon>Bacteria</taxon>
        <taxon>Pseudomonadati</taxon>
        <taxon>Bacteroidota</taxon>
        <taxon>Cytophagia</taxon>
        <taxon>Cytophagales</taxon>
        <taxon>Rhodocytophagaceae</taxon>
        <taxon>Xanthocytophaga</taxon>
    </lineage>
</organism>
<keyword evidence="2" id="KW-1185">Reference proteome</keyword>
<protein>
    <submittedName>
        <fullName evidence="1">Uncharacterized protein</fullName>
    </submittedName>
</protein>
<evidence type="ECO:0000313" key="1">
    <source>
        <dbReference type="EMBL" id="MDJ1494151.1"/>
    </source>
</evidence>
<gene>
    <name evidence="1" type="ORF">QNI19_14500</name>
</gene>
<name>A0ABT7CKU0_9BACT</name>
<sequence>MPLDKPGLKAAILQIAQDFNDNDSIDGETAAEQFAEKLSTAIDVFVKTGTVNTTGTASAQTGTIS</sequence>
<reference evidence="1 2" key="1">
    <citation type="submission" date="2023-05" db="EMBL/GenBank/DDBJ databases">
        <authorList>
            <person name="Zhang X."/>
        </authorList>
    </citation>
    <scope>NUCLEOTIDE SEQUENCE [LARGE SCALE GENOMIC DNA]</scope>
    <source>
        <strain evidence="1 2">DM2B3-1</strain>
    </source>
</reference>
<dbReference type="EMBL" id="JASJOT010000008">
    <property type="protein sequence ID" value="MDJ1494151.1"/>
    <property type="molecule type" value="Genomic_DNA"/>
</dbReference>
<comment type="caution">
    <text evidence="1">The sequence shown here is derived from an EMBL/GenBank/DDBJ whole genome shotgun (WGS) entry which is preliminary data.</text>
</comment>
<proteinExistence type="predicted"/>